<dbReference type="EMBL" id="KN554505">
    <property type="protein sequence ID" value="KHJ89241.1"/>
    <property type="molecule type" value="Genomic_DNA"/>
</dbReference>
<reference evidence="2 3" key="1">
    <citation type="submission" date="2014-03" db="EMBL/GenBank/DDBJ databases">
        <title>Draft genome of the hookworm Oesophagostomum dentatum.</title>
        <authorList>
            <person name="Mitreva M."/>
        </authorList>
    </citation>
    <scope>NUCLEOTIDE SEQUENCE [LARGE SCALE GENOMIC DNA]</scope>
    <source>
        <strain evidence="2 3">OD-Hann</strain>
    </source>
</reference>
<feature type="transmembrane region" description="Helical" evidence="1">
    <location>
        <begin position="37"/>
        <end position="62"/>
    </location>
</feature>
<dbReference type="Proteomes" id="UP000053660">
    <property type="component" value="Unassembled WGS sequence"/>
</dbReference>
<name>A0A0B1SZB7_OESDE</name>
<sequence>MRSVLLQCESPAVYKIPVVCSNKSMKHLNTYVVHTKLFVLIFEVYAILLTWRLFVYVCDFTMDMKIKAKRRSRRMKESRKFVDQDVAGPIILRISSDTDIELGIRS</sequence>
<dbReference type="OrthoDB" id="5816336at2759"/>
<proteinExistence type="predicted"/>
<gene>
    <name evidence="2" type="ORF">OESDEN_10937</name>
</gene>
<keyword evidence="1" id="KW-0812">Transmembrane</keyword>
<evidence type="ECO:0000256" key="1">
    <source>
        <dbReference type="SAM" id="Phobius"/>
    </source>
</evidence>
<keyword evidence="1" id="KW-0472">Membrane</keyword>
<organism evidence="2 3">
    <name type="scientific">Oesophagostomum dentatum</name>
    <name type="common">Nodular worm</name>
    <dbReference type="NCBI Taxonomy" id="61180"/>
    <lineage>
        <taxon>Eukaryota</taxon>
        <taxon>Metazoa</taxon>
        <taxon>Ecdysozoa</taxon>
        <taxon>Nematoda</taxon>
        <taxon>Chromadorea</taxon>
        <taxon>Rhabditida</taxon>
        <taxon>Rhabditina</taxon>
        <taxon>Rhabditomorpha</taxon>
        <taxon>Strongyloidea</taxon>
        <taxon>Strongylidae</taxon>
        <taxon>Oesophagostomum</taxon>
    </lineage>
</organism>
<protein>
    <submittedName>
        <fullName evidence="2">Uncharacterized protein</fullName>
    </submittedName>
</protein>
<keyword evidence="3" id="KW-1185">Reference proteome</keyword>
<keyword evidence="1" id="KW-1133">Transmembrane helix</keyword>
<evidence type="ECO:0000313" key="3">
    <source>
        <dbReference type="Proteomes" id="UP000053660"/>
    </source>
</evidence>
<accession>A0A0B1SZB7</accession>
<dbReference type="AlphaFoldDB" id="A0A0B1SZB7"/>
<evidence type="ECO:0000313" key="2">
    <source>
        <dbReference type="EMBL" id="KHJ89241.1"/>
    </source>
</evidence>